<organism evidence="3 4">
    <name type="scientific">Diplodia seriata</name>
    <dbReference type="NCBI Taxonomy" id="420778"/>
    <lineage>
        <taxon>Eukaryota</taxon>
        <taxon>Fungi</taxon>
        <taxon>Dikarya</taxon>
        <taxon>Ascomycota</taxon>
        <taxon>Pezizomycotina</taxon>
        <taxon>Dothideomycetes</taxon>
        <taxon>Dothideomycetes incertae sedis</taxon>
        <taxon>Botryosphaeriales</taxon>
        <taxon>Botryosphaeriaceae</taxon>
        <taxon>Diplodia</taxon>
    </lineage>
</organism>
<evidence type="ECO:0000256" key="1">
    <source>
        <dbReference type="SAM" id="MobiDB-lite"/>
    </source>
</evidence>
<accession>A0A0G2GU77</accession>
<reference evidence="3 4" key="1">
    <citation type="submission" date="2015-03" db="EMBL/GenBank/DDBJ databases">
        <authorList>
            <person name="Morales-Cruz A."/>
            <person name="Amrine K.C."/>
            <person name="Cantu D."/>
        </authorList>
    </citation>
    <scope>NUCLEOTIDE SEQUENCE [LARGE SCALE GENOMIC DNA]</scope>
    <source>
        <strain evidence="3">DS831</strain>
    </source>
</reference>
<feature type="compositionally biased region" description="Low complexity" evidence="1">
    <location>
        <begin position="220"/>
        <end position="247"/>
    </location>
</feature>
<dbReference type="AlphaFoldDB" id="A0A0G2GU77"/>
<proteinExistence type="predicted"/>
<dbReference type="EMBL" id="LAQI01000030">
    <property type="protein sequence ID" value="KKY26818.1"/>
    <property type="molecule type" value="Genomic_DNA"/>
</dbReference>
<evidence type="ECO:0000259" key="2">
    <source>
        <dbReference type="Pfam" id="PF14295"/>
    </source>
</evidence>
<feature type="domain" description="Apple" evidence="2">
    <location>
        <begin position="153"/>
        <end position="193"/>
    </location>
</feature>
<comment type="caution">
    <text evidence="3">The sequence shown here is derived from an EMBL/GenBank/DDBJ whole genome shotgun (WGS) entry which is preliminary data.</text>
</comment>
<feature type="domain" description="Apple" evidence="2">
    <location>
        <begin position="36"/>
        <end position="76"/>
    </location>
</feature>
<sequence length="265" mass="27661">MGVSASSSLRKRRADNGAIYEATNNVKLKIRCNVVYPGDRYTSFAADSYEACLEACSQEPRCKGVAFVSDTGTCHLQSAIGSTGGSTDVWSAVRDDDSEPDASPTSEGSGEGRPTPAGITCGADNQQTRNSPGGKAYTIECGFDYLYGDTPGRGPAWVARFEDCLATCDLYPDCGAVAYDHSYEGRIKPCYIKDQANLGVPNPKFWGARRQDSSNDGGLTSAQASTVGTATSTTAADPPATEPASTDGGNGPATNGTTRSRTRSG</sequence>
<reference evidence="3 4" key="2">
    <citation type="submission" date="2015-05" db="EMBL/GenBank/DDBJ databases">
        <title>Distinctive expansion of gene families associated with plant cell wall degradation and secondary metabolism in the genomes of grapevine trunk pathogens.</title>
        <authorList>
            <person name="Lawrence D.P."/>
            <person name="Travadon R."/>
            <person name="Rolshausen P.E."/>
            <person name="Baumgartner K."/>
        </authorList>
    </citation>
    <scope>NUCLEOTIDE SEQUENCE [LARGE SCALE GENOMIC DNA]</scope>
    <source>
        <strain evidence="3">DS831</strain>
    </source>
</reference>
<dbReference type="Proteomes" id="UP000034182">
    <property type="component" value="Unassembled WGS sequence"/>
</dbReference>
<protein>
    <recommendedName>
        <fullName evidence="2">Apple domain-containing protein</fullName>
    </recommendedName>
</protein>
<dbReference type="InterPro" id="IPR003609">
    <property type="entry name" value="Pan_app"/>
</dbReference>
<gene>
    <name evidence="3" type="ORF">UCDDS831_g01097</name>
</gene>
<dbReference type="Pfam" id="PF14295">
    <property type="entry name" value="PAN_4"/>
    <property type="match status" value="2"/>
</dbReference>
<evidence type="ECO:0000313" key="3">
    <source>
        <dbReference type="EMBL" id="KKY26818.1"/>
    </source>
</evidence>
<feature type="region of interest" description="Disordered" evidence="1">
    <location>
        <begin position="203"/>
        <end position="265"/>
    </location>
</feature>
<name>A0A0G2GU77_9PEZI</name>
<feature type="region of interest" description="Disordered" evidence="1">
    <location>
        <begin position="80"/>
        <end position="131"/>
    </location>
</feature>
<dbReference type="Gene3D" id="3.50.4.10">
    <property type="entry name" value="Hepatocyte Growth Factor"/>
    <property type="match status" value="1"/>
</dbReference>
<feature type="compositionally biased region" description="Polar residues" evidence="1">
    <location>
        <begin position="80"/>
        <end position="89"/>
    </location>
</feature>
<evidence type="ECO:0000313" key="4">
    <source>
        <dbReference type="Proteomes" id="UP000034182"/>
    </source>
</evidence>